<dbReference type="EMBL" id="JAWDGP010004865">
    <property type="protein sequence ID" value="KAK3761627.1"/>
    <property type="molecule type" value="Genomic_DNA"/>
</dbReference>
<keyword evidence="3" id="KW-0732">Signal</keyword>
<evidence type="ECO:0000256" key="3">
    <source>
        <dbReference type="ARBA" id="ARBA00022729"/>
    </source>
</evidence>
<evidence type="ECO:0000256" key="8">
    <source>
        <dbReference type="ARBA" id="ARBA00023157"/>
    </source>
</evidence>
<organism evidence="16 17">
    <name type="scientific">Elysia crispata</name>
    <name type="common">lettuce slug</name>
    <dbReference type="NCBI Taxonomy" id="231223"/>
    <lineage>
        <taxon>Eukaryota</taxon>
        <taxon>Metazoa</taxon>
        <taxon>Spiralia</taxon>
        <taxon>Lophotrochozoa</taxon>
        <taxon>Mollusca</taxon>
        <taxon>Gastropoda</taxon>
        <taxon>Heterobranchia</taxon>
        <taxon>Euthyneura</taxon>
        <taxon>Panpulmonata</taxon>
        <taxon>Sacoglossa</taxon>
        <taxon>Placobranchoidea</taxon>
        <taxon>Plakobranchidae</taxon>
        <taxon>Elysia</taxon>
    </lineage>
</organism>
<dbReference type="Pfam" id="PF02057">
    <property type="entry name" value="Glyco_hydro_59"/>
    <property type="match status" value="1"/>
</dbReference>
<feature type="domain" description="Glycosyl hydrolase family 59 catalytic" evidence="13">
    <location>
        <begin position="121"/>
        <end position="415"/>
    </location>
</feature>
<gene>
    <name evidence="16" type="ORF">RRG08_014594</name>
</gene>
<keyword evidence="4" id="KW-0378">Hydrolase</keyword>
<dbReference type="FunFam" id="3.20.20.80:FF:000026">
    <property type="entry name" value="galactocerebrosidase precursor"/>
    <property type="match status" value="1"/>
</dbReference>
<dbReference type="InterPro" id="IPR049161">
    <property type="entry name" value="GH59_cat"/>
</dbReference>
<feature type="active site" description="Nucleophile" evidence="12">
    <location>
        <position position="340"/>
    </location>
</feature>
<feature type="domain" description="Glycosyl hydrolase family 59 central" evidence="14">
    <location>
        <begin position="428"/>
        <end position="541"/>
    </location>
</feature>
<evidence type="ECO:0000256" key="5">
    <source>
        <dbReference type="ARBA" id="ARBA00022919"/>
    </source>
</evidence>
<accession>A0AAE1D8Y3</accession>
<evidence type="ECO:0000259" key="15">
    <source>
        <dbReference type="Pfam" id="PF21708"/>
    </source>
</evidence>
<evidence type="ECO:0000256" key="1">
    <source>
        <dbReference type="ARBA" id="ARBA00005637"/>
    </source>
</evidence>
<keyword evidence="8" id="KW-1015">Disulfide bond</keyword>
<name>A0AAE1D8Y3_9GAST</name>
<dbReference type="Gene3D" id="2.60.120.560">
    <property type="entry name" value="Exo-inulinase, domain 1"/>
    <property type="match status" value="1"/>
</dbReference>
<sequence>MKENRDGSDLLQSRSSSFERIVRVEFSPILQAIILAQNTGQNQCSLKRILNQFARNLGRTPLYSLFSRQPNLPTISVVLLHCLVFSWALKSKILDFEVSDFLKDDQDTISFDDSHGLGRVFEGIGAISGGGATSKLLVNYPKKQRDEILDYLFKPRFAASLQIFKVEIGGDMQSTDGTEASHMHNSWEENYHRGYEWWLMKEAKMRNPNIKLYGLPWGFPGWLGKGTHNPYIDPVQTADYVVNWIKGAKTVYNLTIDYIGIWNERPYNITYIKTLRRTLDQNGFQNTKIIAPDNNGWKIAKDIKKDKDLKNILYAIGNHYSGSWSSKEAQDTKMRLWASEDYNTYDNEVGGGCWARILNRNYVNGFMTSTNAWNLVCSYYPGLTYPRSGLMTATQPWSGQYIVPTPVWVSAHTTQFVPVGWTYLQHNHGVGKLPKGGTYVSLTNKAKDQLTIIIETMTHDHSICVRPKLPPYKVDPQTVTISLQGSFKNIGKLNVWHSKLLYNGSQSQMFMQQKPLIFEKGQAQLILGLDEVYTLTTSSKGKKGTYSKPPDPAPFPLFIKDDFSAYDEFQEPFYIAPQIGSYEVRKVNGQNVMRQTVLQRPIYWCQSETADKTISVIGSFNWTETNMNVEFEIPVVNGTDGVFVAARVDRGGCSTNGAKGVFFFVFPITGKFVVTNDLARTKVLHQGSVPIGSGKHQMSLGVTKTKAEGYYDLKQIFSIDLPATPKNGWAALGTDSFGLADFYSYTLQAPHA</sequence>
<evidence type="ECO:0000259" key="13">
    <source>
        <dbReference type="Pfam" id="PF02057"/>
    </source>
</evidence>
<dbReference type="Pfam" id="PF17387">
    <property type="entry name" value="Glyco_hydro_59M"/>
    <property type="match status" value="1"/>
</dbReference>
<dbReference type="InterPro" id="IPR013785">
    <property type="entry name" value="Aldolase_TIM"/>
</dbReference>
<evidence type="ECO:0000256" key="10">
    <source>
        <dbReference type="ARBA" id="ARBA00023295"/>
    </source>
</evidence>
<dbReference type="GO" id="GO:0016020">
    <property type="term" value="C:membrane"/>
    <property type="evidence" value="ECO:0007669"/>
    <property type="project" value="GOC"/>
</dbReference>
<evidence type="ECO:0000256" key="4">
    <source>
        <dbReference type="ARBA" id="ARBA00022801"/>
    </source>
</evidence>
<evidence type="ECO:0000259" key="14">
    <source>
        <dbReference type="Pfam" id="PF17387"/>
    </source>
</evidence>
<evidence type="ECO:0000256" key="9">
    <source>
        <dbReference type="ARBA" id="ARBA00023180"/>
    </source>
</evidence>
<feature type="domain" description="Glycosyl hydrolase family 59 C-terminal lectin" evidence="15">
    <location>
        <begin position="578"/>
        <end position="747"/>
    </location>
</feature>
<evidence type="ECO:0000256" key="2">
    <source>
        <dbReference type="ARBA" id="ARBA00012657"/>
    </source>
</evidence>
<keyword evidence="9" id="KW-0325">Glycoprotein</keyword>
<protein>
    <recommendedName>
        <fullName evidence="2">galactosylceramidase</fullName>
        <ecNumber evidence="2">3.2.1.46</ecNumber>
    </recommendedName>
    <alternativeName>
        <fullName evidence="11">Galactosylceramidase</fullName>
    </alternativeName>
</protein>
<dbReference type="InterPro" id="IPR017853">
    <property type="entry name" value="GH"/>
</dbReference>
<dbReference type="AlphaFoldDB" id="A0AAE1D8Y3"/>
<dbReference type="Gene3D" id="3.20.20.70">
    <property type="entry name" value="Aldolase class I"/>
    <property type="match status" value="1"/>
</dbReference>
<dbReference type="PANTHER" id="PTHR15172:SF1">
    <property type="entry name" value="GALACTOCEREBROSIDASE"/>
    <property type="match status" value="1"/>
</dbReference>
<dbReference type="GO" id="GO:0005764">
    <property type="term" value="C:lysosome"/>
    <property type="evidence" value="ECO:0007669"/>
    <property type="project" value="TreeGrafter"/>
</dbReference>
<dbReference type="Pfam" id="PF21708">
    <property type="entry name" value="Glyco_hydro_59_C"/>
    <property type="match status" value="1"/>
</dbReference>
<dbReference type="GO" id="GO:0004336">
    <property type="term" value="F:galactosylceramidase activity"/>
    <property type="evidence" value="ECO:0007669"/>
    <property type="project" value="UniProtKB-EC"/>
</dbReference>
<dbReference type="GO" id="GO:0006683">
    <property type="term" value="P:galactosylceramide catabolic process"/>
    <property type="evidence" value="ECO:0007669"/>
    <property type="project" value="InterPro"/>
</dbReference>
<feature type="active site" description="Proton donor/acceptor" evidence="12">
    <location>
        <position position="264"/>
    </location>
</feature>
<dbReference type="Gene3D" id="3.20.20.80">
    <property type="entry name" value="Glycosidases"/>
    <property type="match status" value="1"/>
</dbReference>
<evidence type="ECO:0000256" key="7">
    <source>
        <dbReference type="ARBA" id="ARBA00023098"/>
    </source>
</evidence>
<dbReference type="Proteomes" id="UP001283361">
    <property type="component" value="Unassembled WGS sequence"/>
</dbReference>
<dbReference type="InterPro" id="IPR049162">
    <property type="entry name" value="GH59_C"/>
</dbReference>
<keyword evidence="6" id="KW-0442">Lipid degradation</keyword>
<dbReference type="InterPro" id="IPR001286">
    <property type="entry name" value="Glyco_hydro_59"/>
</dbReference>
<evidence type="ECO:0000313" key="16">
    <source>
        <dbReference type="EMBL" id="KAK3761627.1"/>
    </source>
</evidence>
<keyword evidence="7" id="KW-0443">Lipid metabolism</keyword>
<dbReference type="SUPFAM" id="SSF51445">
    <property type="entry name" value="(Trans)glycosidases"/>
    <property type="match status" value="1"/>
</dbReference>
<evidence type="ECO:0000313" key="17">
    <source>
        <dbReference type="Proteomes" id="UP001283361"/>
    </source>
</evidence>
<dbReference type="EC" id="3.2.1.46" evidence="2"/>
<keyword evidence="10" id="KW-0326">Glycosidase</keyword>
<evidence type="ECO:0000256" key="12">
    <source>
        <dbReference type="PIRSR" id="PIRSR601286-50"/>
    </source>
</evidence>
<reference evidence="16" key="1">
    <citation type="journal article" date="2023" name="G3 (Bethesda)">
        <title>A reference genome for the long-term kleptoplast-retaining sea slug Elysia crispata morphotype clarki.</title>
        <authorList>
            <person name="Eastman K.E."/>
            <person name="Pendleton A.L."/>
            <person name="Shaikh M.A."/>
            <person name="Suttiyut T."/>
            <person name="Ogas R."/>
            <person name="Tomko P."/>
            <person name="Gavelis G."/>
            <person name="Widhalm J.R."/>
            <person name="Wisecaver J.H."/>
        </authorList>
    </citation>
    <scope>NUCLEOTIDE SEQUENCE</scope>
    <source>
        <strain evidence="16">ECLA1</strain>
    </source>
</reference>
<comment type="caution">
    <text evidence="16">The sequence shown here is derived from an EMBL/GenBank/DDBJ whole genome shotgun (WGS) entry which is preliminary data.</text>
</comment>
<keyword evidence="5" id="KW-0746">Sphingolipid metabolism</keyword>
<evidence type="ECO:0000256" key="6">
    <source>
        <dbReference type="ARBA" id="ARBA00022963"/>
    </source>
</evidence>
<proteinExistence type="inferred from homology"/>
<dbReference type="InterPro" id="IPR035394">
    <property type="entry name" value="Glyco_hydro_59_dom"/>
</dbReference>
<dbReference type="PANTHER" id="PTHR15172">
    <property type="entry name" value="GALACTOCEREBROSIDASE"/>
    <property type="match status" value="1"/>
</dbReference>
<comment type="similarity">
    <text evidence="1">Belongs to the glycosyl hydrolase 59 family.</text>
</comment>
<keyword evidence="17" id="KW-1185">Reference proteome</keyword>
<dbReference type="PRINTS" id="PR00850">
    <property type="entry name" value="GLHYDRLASE59"/>
</dbReference>
<evidence type="ECO:0000256" key="11">
    <source>
        <dbReference type="ARBA" id="ARBA00033098"/>
    </source>
</evidence>